<dbReference type="SUPFAM" id="SSF161098">
    <property type="entry name" value="MetI-like"/>
    <property type="match status" value="1"/>
</dbReference>
<comment type="caution">
    <text evidence="9">The sequence shown here is derived from an EMBL/GenBank/DDBJ whole genome shotgun (WGS) entry which is preliminary data.</text>
</comment>
<keyword evidence="6 7" id="KW-0472">Membrane</keyword>
<evidence type="ECO:0000313" key="10">
    <source>
        <dbReference type="Proteomes" id="UP000824267"/>
    </source>
</evidence>
<evidence type="ECO:0000256" key="6">
    <source>
        <dbReference type="ARBA" id="ARBA00023136"/>
    </source>
</evidence>
<evidence type="ECO:0000256" key="3">
    <source>
        <dbReference type="ARBA" id="ARBA00022475"/>
    </source>
</evidence>
<feature type="domain" description="ABC transmembrane type-1" evidence="8">
    <location>
        <begin position="108"/>
        <end position="320"/>
    </location>
</feature>
<evidence type="ECO:0000313" key="9">
    <source>
        <dbReference type="EMBL" id="HIW86671.1"/>
    </source>
</evidence>
<proteinExistence type="inferred from homology"/>
<dbReference type="Pfam" id="PF19300">
    <property type="entry name" value="BPD_transp_1_N"/>
    <property type="match status" value="1"/>
</dbReference>
<keyword evidence="5 7" id="KW-1133">Transmembrane helix</keyword>
<feature type="transmembrane region" description="Helical" evidence="7">
    <location>
        <begin position="12"/>
        <end position="30"/>
    </location>
</feature>
<reference evidence="9" key="1">
    <citation type="journal article" date="2021" name="PeerJ">
        <title>Extensive microbial diversity within the chicken gut microbiome revealed by metagenomics and culture.</title>
        <authorList>
            <person name="Gilroy R."/>
            <person name="Ravi A."/>
            <person name="Getino M."/>
            <person name="Pursley I."/>
            <person name="Horton D.L."/>
            <person name="Alikhan N.F."/>
            <person name="Baker D."/>
            <person name="Gharbi K."/>
            <person name="Hall N."/>
            <person name="Watson M."/>
            <person name="Adriaenssens E.M."/>
            <person name="Foster-Nyarko E."/>
            <person name="Jarju S."/>
            <person name="Secka A."/>
            <person name="Antonio M."/>
            <person name="Oren A."/>
            <person name="Chaudhuri R.R."/>
            <person name="La Ragione R."/>
            <person name="Hildebrand F."/>
            <person name="Pallen M.J."/>
        </authorList>
    </citation>
    <scope>NUCLEOTIDE SEQUENCE</scope>
    <source>
        <strain evidence="9">Gambia16-930</strain>
    </source>
</reference>
<sequence length="333" mass="37155">MLKFALKKIGYGFLVLLGVVTLVFVLFNILPGDPARMMLGQRADQESIEIIHKELGLDKPLYVQYLNYLNDISPLSLDENNHLELKKPYLRRSYQNNKPVSEILREAFPNTIYLALASIAIAFVLGVFFGAVASVYKNTWVERVILVVTSLGMSLPSFFAAILIAWIFAFVLSDYTGLSMFGSLYSVDDFGSGEYLSLKNIILPAVTLGIRPLAVITELTKSTMNEVMEQDYIRTAKAKGLSMFQVIRRHALRNTLNPVVSSISGWFASLMAGAVFVEYIFDWKGVGVVIVDSLDKYDFPVLMGALLVICVILIAINVITDIVYAILDPRVRM</sequence>
<evidence type="ECO:0000259" key="8">
    <source>
        <dbReference type="PROSITE" id="PS50928"/>
    </source>
</evidence>
<dbReference type="GO" id="GO:0055085">
    <property type="term" value="P:transmembrane transport"/>
    <property type="evidence" value="ECO:0007669"/>
    <property type="project" value="InterPro"/>
</dbReference>
<evidence type="ECO:0000256" key="2">
    <source>
        <dbReference type="ARBA" id="ARBA00022448"/>
    </source>
</evidence>
<evidence type="ECO:0000256" key="4">
    <source>
        <dbReference type="ARBA" id="ARBA00022692"/>
    </source>
</evidence>
<dbReference type="AlphaFoldDB" id="A0A9D1UHE1"/>
<keyword evidence="2 7" id="KW-0813">Transport</keyword>
<dbReference type="InterPro" id="IPR045621">
    <property type="entry name" value="BPD_transp_1_N"/>
</dbReference>
<comment type="similarity">
    <text evidence="7">Belongs to the binding-protein-dependent transport system permease family.</text>
</comment>
<feature type="transmembrane region" description="Helical" evidence="7">
    <location>
        <begin position="144"/>
        <end position="172"/>
    </location>
</feature>
<feature type="transmembrane region" description="Helical" evidence="7">
    <location>
        <begin position="259"/>
        <end position="281"/>
    </location>
</feature>
<feature type="transmembrane region" description="Helical" evidence="7">
    <location>
        <begin position="301"/>
        <end position="327"/>
    </location>
</feature>
<evidence type="ECO:0000256" key="7">
    <source>
        <dbReference type="RuleBase" id="RU363032"/>
    </source>
</evidence>
<evidence type="ECO:0000256" key="1">
    <source>
        <dbReference type="ARBA" id="ARBA00004651"/>
    </source>
</evidence>
<dbReference type="EMBL" id="DXGG01000005">
    <property type="protein sequence ID" value="HIW86671.1"/>
    <property type="molecule type" value="Genomic_DNA"/>
</dbReference>
<dbReference type="Gene3D" id="1.10.3720.10">
    <property type="entry name" value="MetI-like"/>
    <property type="match status" value="1"/>
</dbReference>
<dbReference type="InterPro" id="IPR035906">
    <property type="entry name" value="MetI-like_sf"/>
</dbReference>
<dbReference type="InterPro" id="IPR000515">
    <property type="entry name" value="MetI-like"/>
</dbReference>
<name>A0A9D1UHE1_9BACT</name>
<dbReference type="PANTHER" id="PTHR43163">
    <property type="entry name" value="DIPEPTIDE TRANSPORT SYSTEM PERMEASE PROTEIN DPPB-RELATED"/>
    <property type="match status" value="1"/>
</dbReference>
<feature type="transmembrane region" description="Helical" evidence="7">
    <location>
        <begin position="112"/>
        <end position="132"/>
    </location>
</feature>
<dbReference type="PROSITE" id="PS50928">
    <property type="entry name" value="ABC_TM1"/>
    <property type="match status" value="1"/>
</dbReference>
<dbReference type="GO" id="GO:0005886">
    <property type="term" value="C:plasma membrane"/>
    <property type="evidence" value="ECO:0007669"/>
    <property type="project" value="UniProtKB-SubCell"/>
</dbReference>
<protein>
    <submittedName>
        <fullName evidence="9">ABC transporter permease</fullName>
    </submittedName>
</protein>
<dbReference type="Pfam" id="PF00528">
    <property type="entry name" value="BPD_transp_1"/>
    <property type="match status" value="1"/>
</dbReference>
<evidence type="ECO:0000256" key="5">
    <source>
        <dbReference type="ARBA" id="ARBA00022989"/>
    </source>
</evidence>
<keyword evidence="3" id="KW-1003">Cell membrane</keyword>
<organism evidence="9 10">
    <name type="scientific">Candidatus Onthomorpha intestinigallinarum</name>
    <dbReference type="NCBI Taxonomy" id="2840880"/>
    <lineage>
        <taxon>Bacteria</taxon>
        <taxon>Pseudomonadati</taxon>
        <taxon>Bacteroidota</taxon>
        <taxon>Bacteroidia</taxon>
        <taxon>Bacteroidales</taxon>
        <taxon>Candidatus Onthomorpha</taxon>
    </lineage>
</organism>
<comment type="subcellular location">
    <subcellularLocation>
        <location evidence="1 7">Cell membrane</location>
        <topology evidence="1 7">Multi-pass membrane protein</topology>
    </subcellularLocation>
</comment>
<dbReference type="Proteomes" id="UP000824267">
    <property type="component" value="Unassembled WGS sequence"/>
</dbReference>
<gene>
    <name evidence="9" type="ORF">IAC47_00130</name>
</gene>
<dbReference type="PANTHER" id="PTHR43163:SF6">
    <property type="entry name" value="DIPEPTIDE TRANSPORT SYSTEM PERMEASE PROTEIN DPPB-RELATED"/>
    <property type="match status" value="1"/>
</dbReference>
<dbReference type="CDD" id="cd06261">
    <property type="entry name" value="TM_PBP2"/>
    <property type="match status" value="1"/>
</dbReference>
<accession>A0A9D1UHE1</accession>
<reference evidence="9" key="2">
    <citation type="submission" date="2021-04" db="EMBL/GenBank/DDBJ databases">
        <authorList>
            <person name="Gilroy R."/>
        </authorList>
    </citation>
    <scope>NUCLEOTIDE SEQUENCE</scope>
    <source>
        <strain evidence="9">Gambia16-930</strain>
    </source>
</reference>
<keyword evidence="4 7" id="KW-0812">Transmembrane</keyword>